<comment type="caution">
    <text evidence="1">The sequence shown here is derived from an EMBL/GenBank/DDBJ whole genome shotgun (WGS) entry which is preliminary data.</text>
</comment>
<dbReference type="PANTHER" id="PTHR38471">
    <property type="entry name" value="FOUR HELIX BUNDLE PROTEIN"/>
    <property type="match status" value="1"/>
</dbReference>
<dbReference type="NCBIfam" id="TIGR02436">
    <property type="entry name" value="four helix bundle protein"/>
    <property type="match status" value="1"/>
</dbReference>
<dbReference type="InterPro" id="IPR036583">
    <property type="entry name" value="23S_rRNA_IVS_sf"/>
</dbReference>
<sequence length="111" mass="12400">MSILTSTGSSIGDFSKDYGLKDQIRRAAGSIMDNIAEGFDRRGSKEFKLFLSYSKGSAGEVKSQLYRALDNGYINQEVFDKLYSQLDNVGGKLTNLIKYLSLTQYKGSKYK</sequence>
<proteinExistence type="predicted"/>
<dbReference type="Gene3D" id="1.20.1440.60">
    <property type="entry name" value="23S rRNA-intervening sequence"/>
    <property type="match status" value="1"/>
</dbReference>
<evidence type="ECO:0000313" key="2">
    <source>
        <dbReference type="Proteomes" id="UP000721861"/>
    </source>
</evidence>
<reference evidence="1 2" key="1">
    <citation type="journal article" date="2014" name="Int. J. Syst. Evol. Microbiol.">
        <title>Carboxylicivirga gen. nov. in the family Marinilabiliaceae with two novel species, Carboxylicivirga mesophila sp. nov. and Carboxylicivirga taeanensis sp. nov., and reclassification of Cytophaga fermentans as Saccharicrinis fermentans gen. nov., comb. nov.</title>
        <authorList>
            <person name="Yang S.H."/>
            <person name="Seo H.S."/>
            <person name="Woo J.H."/>
            <person name="Oh H.M."/>
            <person name="Jang H."/>
            <person name="Lee J.H."/>
            <person name="Kim S.J."/>
            <person name="Kwon K.K."/>
        </authorList>
    </citation>
    <scope>NUCLEOTIDE SEQUENCE [LARGE SCALE GENOMIC DNA]</scope>
    <source>
        <strain evidence="1 2">JCM 18290</strain>
    </source>
</reference>
<name>A0ABS5KEC6_9BACT</name>
<dbReference type="InterPro" id="IPR012657">
    <property type="entry name" value="23S_rRNA-intervening_sequence"/>
</dbReference>
<dbReference type="RefSeq" id="WP_212230548.1">
    <property type="nucleotide sequence ID" value="NZ_JAGUCN010000026.1"/>
</dbReference>
<dbReference type="EMBL" id="JAGUCN010000026">
    <property type="protein sequence ID" value="MBS2213399.1"/>
    <property type="molecule type" value="Genomic_DNA"/>
</dbReference>
<keyword evidence="2" id="KW-1185">Reference proteome</keyword>
<dbReference type="CDD" id="cd16377">
    <property type="entry name" value="23S_rRNA_IVP_like"/>
    <property type="match status" value="1"/>
</dbReference>
<dbReference type="PANTHER" id="PTHR38471:SF2">
    <property type="entry name" value="FOUR HELIX BUNDLE PROTEIN"/>
    <property type="match status" value="1"/>
</dbReference>
<gene>
    <name evidence="1" type="ORF">KEM09_18435</name>
</gene>
<evidence type="ECO:0000313" key="1">
    <source>
        <dbReference type="EMBL" id="MBS2213399.1"/>
    </source>
</evidence>
<dbReference type="Proteomes" id="UP000721861">
    <property type="component" value="Unassembled WGS sequence"/>
</dbReference>
<dbReference type="SUPFAM" id="SSF158446">
    <property type="entry name" value="IVS-encoded protein-like"/>
    <property type="match status" value="1"/>
</dbReference>
<accession>A0ABS5KEC6</accession>
<protein>
    <submittedName>
        <fullName evidence="1">Four helix bundle protein</fullName>
    </submittedName>
</protein>
<dbReference type="Pfam" id="PF05635">
    <property type="entry name" value="23S_rRNA_IVP"/>
    <property type="match status" value="1"/>
</dbReference>
<organism evidence="1 2">
    <name type="scientific">Carboxylicivirga mesophila</name>
    <dbReference type="NCBI Taxonomy" id="1166478"/>
    <lineage>
        <taxon>Bacteria</taxon>
        <taxon>Pseudomonadati</taxon>
        <taxon>Bacteroidota</taxon>
        <taxon>Bacteroidia</taxon>
        <taxon>Marinilabiliales</taxon>
        <taxon>Marinilabiliaceae</taxon>
        <taxon>Carboxylicivirga</taxon>
    </lineage>
</organism>